<evidence type="ECO:0000313" key="2">
    <source>
        <dbReference type="EMBL" id="KAF2100103.1"/>
    </source>
</evidence>
<keyword evidence="3" id="KW-1185">Reference proteome</keyword>
<evidence type="ECO:0000256" key="1">
    <source>
        <dbReference type="SAM" id="Coils"/>
    </source>
</evidence>
<protein>
    <submittedName>
        <fullName evidence="2">Uncharacterized protein</fullName>
    </submittedName>
</protein>
<dbReference type="AlphaFoldDB" id="A0A9P4IIV9"/>
<organism evidence="2 3">
    <name type="scientific">Rhizodiscina lignyota</name>
    <dbReference type="NCBI Taxonomy" id="1504668"/>
    <lineage>
        <taxon>Eukaryota</taxon>
        <taxon>Fungi</taxon>
        <taxon>Dikarya</taxon>
        <taxon>Ascomycota</taxon>
        <taxon>Pezizomycotina</taxon>
        <taxon>Dothideomycetes</taxon>
        <taxon>Pleosporomycetidae</taxon>
        <taxon>Aulographales</taxon>
        <taxon>Rhizodiscinaceae</taxon>
        <taxon>Rhizodiscina</taxon>
    </lineage>
</organism>
<feature type="coiled-coil region" evidence="1">
    <location>
        <begin position="256"/>
        <end position="318"/>
    </location>
</feature>
<keyword evidence="1" id="KW-0175">Coiled coil</keyword>
<evidence type="ECO:0000313" key="3">
    <source>
        <dbReference type="Proteomes" id="UP000799772"/>
    </source>
</evidence>
<name>A0A9P4IIV9_9PEZI</name>
<dbReference type="Proteomes" id="UP000799772">
    <property type="component" value="Unassembled WGS sequence"/>
</dbReference>
<dbReference type="OrthoDB" id="66964at2759"/>
<dbReference type="EMBL" id="ML978125">
    <property type="protein sequence ID" value="KAF2100103.1"/>
    <property type="molecule type" value="Genomic_DNA"/>
</dbReference>
<gene>
    <name evidence="2" type="ORF">NA57DRAFT_75605</name>
</gene>
<reference evidence="2" key="1">
    <citation type="journal article" date="2020" name="Stud. Mycol.">
        <title>101 Dothideomycetes genomes: a test case for predicting lifestyles and emergence of pathogens.</title>
        <authorList>
            <person name="Haridas S."/>
            <person name="Albert R."/>
            <person name="Binder M."/>
            <person name="Bloem J."/>
            <person name="Labutti K."/>
            <person name="Salamov A."/>
            <person name="Andreopoulos B."/>
            <person name="Baker S."/>
            <person name="Barry K."/>
            <person name="Bills G."/>
            <person name="Bluhm B."/>
            <person name="Cannon C."/>
            <person name="Castanera R."/>
            <person name="Culley D."/>
            <person name="Daum C."/>
            <person name="Ezra D."/>
            <person name="Gonzalez J."/>
            <person name="Henrissat B."/>
            <person name="Kuo A."/>
            <person name="Liang C."/>
            <person name="Lipzen A."/>
            <person name="Lutzoni F."/>
            <person name="Magnuson J."/>
            <person name="Mondo S."/>
            <person name="Nolan M."/>
            <person name="Ohm R."/>
            <person name="Pangilinan J."/>
            <person name="Park H.-J."/>
            <person name="Ramirez L."/>
            <person name="Alfaro M."/>
            <person name="Sun H."/>
            <person name="Tritt A."/>
            <person name="Yoshinaga Y."/>
            <person name="Zwiers L.-H."/>
            <person name="Turgeon B."/>
            <person name="Goodwin S."/>
            <person name="Spatafora J."/>
            <person name="Crous P."/>
            <person name="Grigoriev I."/>
        </authorList>
    </citation>
    <scope>NUCLEOTIDE SEQUENCE</scope>
    <source>
        <strain evidence="2">CBS 133067</strain>
    </source>
</reference>
<comment type="caution">
    <text evidence="2">The sequence shown here is derived from an EMBL/GenBank/DDBJ whole genome shotgun (WGS) entry which is preliminary data.</text>
</comment>
<sequence length="319" mass="34659">MLPPISPQVLEQNPRFKSLYNDLKASRLTDDGSSKLIKKQRAQEELKKKLQSSRTEFAKTVILQDGLDKLGSRSSELPPELRQVIQVVCAQLDGSLSAADREVLVEDFEYFVEHIEQVSEALSTYLTQSAQGVAALIAATDNPSPQRQLAISLLASKAVALRNTLTLQTSNIANKTIQIADLAASISLINRDILQVTVRILEQSMHGSVSRATRAKAEHLATVARGMELKLSIITHAAGSADGASGGGSDGVGRALKAYGAHLRRLKDDLNAEERALETKLKDYENAGGGMKDIAKRYAELMTETAEVKEEIARLQEAD</sequence>
<proteinExistence type="predicted"/>
<accession>A0A9P4IIV9</accession>